<protein>
    <submittedName>
        <fullName evidence="1">Uncharacterized protein</fullName>
    </submittedName>
</protein>
<dbReference type="Proteomes" id="UP000011668">
    <property type="component" value="Unassembled WGS sequence"/>
</dbReference>
<organism evidence="1 2">
    <name type="scientific">Thanatephorus cucumeris (strain AG1-IA)</name>
    <name type="common">Rice sheath blight fungus</name>
    <name type="synonym">Rhizoctonia solani</name>
    <dbReference type="NCBI Taxonomy" id="983506"/>
    <lineage>
        <taxon>Eukaryota</taxon>
        <taxon>Fungi</taxon>
        <taxon>Dikarya</taxon>
        <taxon>Basidiomycota</taxon>
        <taxon>Agaricomycotina</taxon>
        <taxon>Agaricomycetes</taxon>
        <taxon>Cantharellales</taxon>
        <taxon>Ceratobasidiaceae</taxon>
        <taxon>Rhizoctonia</taxon>
        <taxon>Rhizoctonia solani AG-1</taxon>
    </lineage>
</organism>
<keyword evidence="2" id="KW-1185">Reference proteome</keyword>
<dbReference type="AlphaFoldDB" id="L8X0G4"/>
<evidence type="ECO:0000313" key="1">
    <source>
        <dbReference type="EMBL" id="ELU42114.1"/>
    </source>
</evidence>
<evidence type="ECO:0000313" key="2">
    <source>
        <dbReference type="Proteomes" id="UP000011668"/>
    </source>
</evidence>
<proteinExistence type="predicted"/>
<dbReference type="EMBL" id="AFRT01000926">
    <property type="protein sequence ID" value="ELU42114.1"/>
    <property type="molecule type" value="Genomic_DNA"/>
</dbReference>
<accession>L8X0G4</accession>
<gene>
    <name evidence="1" type="ORF">AG1IA_03856</name>
</gene>
<comment type="caution">
    <text evidence="1">The sequence shown here is derived from an EMBL/GenBank/DDBJ whole genome shotgun (WGS) entry which is preliminary data.</text>
</comment>
<name>L8X0G4_THACA</name>
<dbReference type="HOGENOM" id="CLU_2135238_0_0_1"/>
<sequence>MEACVKKADRSAFWILLLCRKGGTLFRVHWFLRVLPSRLVVTSRDIRPSRGSTHHPSTQRSTPHRQRATYYVYHGYYNRPLPISCFSPQSHQSVWPPDTSQVHFCTCGPVLRP</sequence>
<reference evidence="1 2" key="1">
    <citation type="journal article" date="2013" name="Nat. Commun.">
        <title>The evolution and pathogenic mechanisms of the rice sheath blight pathogen.</title>
        <authorList>
            <person name="Zheng A."/>
            <person name="Lin R."/>
            <person name="Xu L."/>
            <person name="Qin P."/>
            <person name="Tang C."/>
            <person name="Ai P."/>
            <person name="Zhang D."/>
            <person name="Liu Y."/>
            <person name="Sun Z."/>
            <person name="Feng H."/>
            <person name="Wang Y."/>
            <person name="Chen Y."/>
            <person name="Liang X."/>
            <person name="Fu R."/>
            <person name="Li Q."/>
            <person name="Zhang J."/>
            <person name="Yu X."/>
            <person name="Xie Z."/>
            <person name="Ding L."/>
            <person name="Guan P."/>
            <person name="Tang J."/>
            <person name="Liang Y."/>
            <person name="Wang S."/>
            <person name="Deng Q."/>
            <person name="Li S."/>
            <person name="Zhu J."/>
            <person name="Wang L."/>
            <person name="Liu H."/>
            <person name="Li P."/>
        </authorList>
    </citation>
    <scope>NUCLEOTIDE SEQUENCE [LARGE SCALE GENOMIC DNA]</scope>
    <source>
        <strain evidence="2">AG-1 IA</strain>
    </source>
</reference>